<comment type="similarity">
    <text evidence="1">Belongs to the helicase family. RecQ subfamily.</text>
</comment>
<evidence type="ECO:0000313" key="3">
    <source>
        <dbReference type="EMBL" id="GFR52325.1"/>
    </source>
</evidence>
<evidence type="ECO:0000313" key="4">
    <source>
        <dbReference type="Proteomes" id="UP001054857"/>
    </source>
</evidence>
<dbReference type="SUPFAM" id="SSF52540">
    <property type="entry name" value="P-loop containing nucleoside triphosphate hydrolases"/>
    <property type="match status" value="1"/>
</dbReference>
<sequence length="125" mass="13739">MQQGQLTSFFPSTRGAPPPVVHHGAHRSLVDVLEQYWGYSEFRFCQRQVIESILAGKDCLVVMPTGGGKSICYQLPPLVLDRVCLVVSPLISLMEDQVAALNARRIPAAFLGSAQGSRQVKEDAW</sequence>
<comment type="caution">
    <text evidence="3">The sequence shown here is derived from an EMBL/GenBank/DDBJ whole genome shotgun (WGS) entry which is preliminary data.</text>
</comment>
<organism evidence="3 4">
    <name type="scientific">Astrephomene gubernaculifera</name>
    <dbReference type="NCBI Taxonomy" id="47775"/>
    <lineage>
        <taxon>Eukaryota</taxon>
        <taxon>Viridiplantae</taxon>
        <taxon>Chlorophyta</taxon>
        <taxon>core chlorophytes</taxon>
        <taxon>Chlorophyceae</taxon>
        <taxon>CS clade</taxon>
        <taxon>Chlamydomonadales</taxon>
        <taxon>Astrephomenaceae</taxon>
        <taxon>Astrephomene</taxon>
    </lineage>
</organism>
<dbReference type="GO" id="GO:0005694">
    <property type="term" value="C:chromosome"/>
    <property type="evidence" value="ECO:0007669"/>
    <property type="project" value="TreeGrafter"/>
</dbReference>
<dbReference type="GO" id="GO:0000724">
    <property type="term" value="P:double-strand break repair via homologous recombination"/>
    <property type="evidence" value="ECO:0007669"/>
    <property type="project" value="TreeGrafter"/>
</dbReference>
<dbReference type="PANTHER" id="PTHR13710:SF120">
    <property type="entry name" value="BIFUNCTIONAL 3'-5' EXONUCLEASE_ATP-DEPENDENT HELICASE WRN"/>
    <property type="match status" value="1"/>
</dbReference>
<dbReference type="InterPro" id="IPR011545">
    <property type="entry name" value="DEAD/DEAH_box_helicase_dom"/>
</dbReference>
<dbReference type="GO" id="GO:0005737">
    <property type="term" value="C:cytoplasm"/>
    <property type="evidence" value="ECO:0007669"/>
    <property type="project" value="TreeGrafter"/>
</dbReference>
<dbReference type="AlphaFoldDB" id="A0AAD3HTS4"/>
<dbReference type="GO" id="GO:0005634">
    <property type="term" value="C:nucleus"/>
    <property type="evidence" value="ECO:0007669"/>
    <property type="project" value="TreeGrafter"/>
</dbReference>
<evidence type="ECO:0000259" key="2">
    <source>
        <dbReference type="PROSITE" id="PS51192"/>
    </source>
</evidence>
<dbReference type="GO" id="GO:0043138">
    <property type="term" value="F:3'-5' DNA helicase activity"/>
    <property type="evidence" value="ECO:0007669"/>
    <property type="project" value="TreeGrafter"/>
</dbReference>
<proteinExistence type="inferred from homology"/>
<feature type="non-terminal residue" evidence="3">
    <location>
        <position position="1"/>
    </location>
</feature>
<dbReference type="PANTHER" id="PTHR13710">
    <property type="entry name" value="DNA HELICASE RECQ FAMILY MEMBER"/>
    <property type="match status" value="1"/>
</dbReference>
<gene>
    <name evidence="3" type="ORF">Agub_g14863</name>
</gene>
<dbReference type="InterPro" id="IPR014001">
    <property type="entry name" value="Helicase_ATP-bd"/>
</dbReference>
<protein>
    <recommendedName>
        <fullName evidence="2">Helicase ATP-binding domain-containing protein</fullName>
    </recommendedName>
</protein>
<dbReference type="Proteomes" id="UP001054857">
    <property type="component" value="Unassembled WGS sequence"/>
</dbReference>
<dbReference type="Pfam" id="PF00270">
    <property type="entry name" value="DEAD"/>
    <property type="match status" value="1"/>
</dbReference>
<dbReference type="GO" id="GO:0003676">
    <property type="term" value="F:nucleic acid binding"/>
    <property type="evidence" value="ECO:0007669"/>
    <property type="project" value="InterPro"/>
</dbReference>
<accession>A0AAD3HTS4</accession>
<dbReference type="GO" id="GO:0009378">
    <property type="term" value="F:four-way junction helicase activity"/>
    <property type="evidence" value="ECO:0007669"/>
    <property type="project" value="TreeGrafter"/>
</dbReference>
<reference evidence="3 4" key="1">
    <citation type="journal article" date="2021" name="Sci. Rep.">
        <title>Genome sequencing of the multicellular alga Astrephomene provides insights into convergent evolution of germ-soma differentiation.</title>
        <authorList>
            <person name="Yamashita S."/>
            <person name="Yamamoto K."/>
            <person name="Matsuzaki R."/>
            <person name="Suzuki S."/>
            <person name="Yamaguchi H."/>
            <person name="Hirooka S."/>
            <person name="Minakuchi Y."/>
            <person name="Miyagishima S."/>
            <person name="Kawachi M."/>
            <person name="Toyoda A."/>
            <person name="Nozaki H."/>
        </authorList>
    </citation>
    <scope>NUCLEOTIDE SEQUENCE [LARGE SCALE GENOMIC DNA]</scope>
    <source>
        <strain evidence="3 4">NIES-4017</strain>
    </source>
</reference>
<name>A0AAD3HTS4_9CHLO</name>
<evidence type="ECO:0000256" key="1">
    <source>
        <dbReference type="ARBA" id="ARBA00005446"/>
    </source>
</evidence>
<dbReference type="InterPro" id="IPR027417">
    <property type="entry name" value="P-loop_NTPase"/>
</dbReference>
<dbReference type="EMBL" id="BMAR01000061">
    <property type="protein sequence ID" value="GFR52325.1"/>
    <property type="molecule type" value="Genomic_DNA"/>
</dbReference>
<dbReference type="Gene3D" id="3.40.50.300">
    <property type="entry name" value="P-loop containing nucleotide triphosphate hydrolases"/>
    <property type="match status" value="1"/>
</dbReference>
<dbReference type="PROSITE" id="PS51192">
    <property type="entry name" value="HELICASE_ATP_BIND_1"/>
    <property type="match status" value="1"/>
</dbReference>
<dbReference type="GO" id="GO:0005524">
    <property type="term" value="F:ATP binding"/>
    <property type="evidence" value="ECO:0007669"/>
    <property type="project" value="InterPro"/>
</dbReference>
<keyword evidence="4" id="KW-1185">Reference proteome</keyword>
<feature type="domain" description="Helicase ATP-binding" evidence="2">
    <location>
        <begin position="50"/>
        <end position="125"/>
    </location>
</feature>